<evidence type="ECO:0000259" key="1">
    <source>
        <dbReference type="PROSITE" id="PS50011"/>
    </source>
</evidence>
<dbReference type="InterPro" id="IPR011009">
    <property type="entry name" value="Kinase-like_dom_sf"/>
</dbReference>
<gene>
    <name evidence="2" type="ORF">G3I29_32030</name>
</gene>
<dbReference type="PANTHER" id="PTHR48011">
    <property type="entry name" value="CCR4-NOT TRANSCRIPTIONAL COMPLEX SUBUNIT CAF120-RELATED"/>
    <property type="match status" value="1"/>
</dbReference>
<dbReference type="AlphaFoldDB" id="A0A6N9UBG5"/>
<dbReference type="InterPro" id="IPR052751">
    <property type="entry name" value="Plant_MAPKKK"/>
</dbReference>
<comment type="caution">
    <text evidence="2">The sequence shown here is derived from an EMBL/GenBank/DDBJ whole genome shotgun (WGS) entry which is preliminary data.</text>
</comment>
<dbReference type="GO" id="GO:0007165">
    <property type="term" value="P:signal transduction"/>
    <property type="evidence" value="ECO:0007669"/>
    <property type="project" value="TreeGrafter"/>
</dbReference>
<dbReference type="Gene3D" id="1.10.510.10">
    <property type="entry name" value="Transferase(Phosphotransferase) domain 1"/>
    <property type="match status" value="1"/>
</dbReference>
<dbReference type="InterPro" id="IPR000719">
    <property type="entry name" value="Prot_kinase_dom"/>
</dbReference>
<evidence type="ECO:0000313" key="3">
    <source>
        <dbReference type="Proteomes" id="UP000471293"/>
    </source>
</evidence>
<sequence>MGTEPAVIPPPAEAVSVLEGRFGRPLVAEPVSRRRGSQVWRLTGDHVRLALKADAPGGGTARGTVSEVGREDAVLTTLIGVGALDPAYRVAAGAWEGGHWLAVRWIGGQQLWRALSTTRGPEGDVPAVRPWLLGIARTWAERLTLLHAAGWTHADVQPTNTLVEAGTAHLIDYALACGPTPVDRLPYRGALTHTTAPEIAGRLLSTAPDTHVQAEWPTDIWGLGASLFWCWTGNRPFAYEDDTPREEMLKIIAKAGTTRLSDVRPWPFREFEDAVTACLAPSPQDRPSAVELAALLGAL</sequence>
<dbReference type="SUPFAM" id="SSF56112">
    <property type="entry name" value="Protein kinase-like (PK-like)"/>
    <property type="match status" value="1"/>
</dbReference>
<name>A0A6N9UBG5_STRHA</name>
<dbReference type="GO" id="GO:0004672">
    <property type="term" value="F:protein kinase activity"/>
    <property type="evidence" value="ECO:0007669"/>
    <property type="project" value="InterPro"/>
</dbReference>
<accession>A0A6N9UBG5</accession>
<feature type="domain" description="Protein kinase" evidence="1">
    <location>
        <begin position="11"/>
        <end position="299"/>
    </location>
</feature>
<proteinExistence type="predicted"/>
<protein>
    <recommendedName>
        <fullName evidence="1">Protein kinase domain-containing protein</fullName>
    </recommendedName>
</protein>
<organism evidence="2 3">
    <name type="scientific">Streptomyces halstedii</name>
    <dbReference type="NCBI Taxonomy" id="1944"/>
    <lineage>
        <taxon>Bacteria</taxon>
        <taxon>Bacillati</taxon>
        <taxon>Actinomycetota</taxon>
        <taxon>Actinomycetes</taxon>
        <taxon>Kitasatosporales</taxon>
        <taxon>Streptomycetaceae</taxon>
        <taxon>Streptomyces</taxon>
    </lineage>
</organism>
<reference evidence="2 3" key="1">
    <citation type="submission" date="2020-01" db="EMBL/GenBank/DDBJ databases">
        <title>Insect and environment-associated Actinomycetes.</title>
        <authorList>
            <person name="Currrie C."/>
            <person name="Chevrette M."/>
            <person name="Carlson C."/>
            <person name="Stubbendieck R."/>
            <person name="Wendt-Pienkowski E."/>
        </authorList>
    </citation>
    <scope>NUCLEOTIDE SEQUENCE [LARGE SCALE GENOMIC DNA]</scope>
    <source>
        <strain evidence="2 3">SID11342</strain>
    </source>
</reference>
<dbReference type="SMART" id="SM00220">
    <property type="entry name" value="S_TKc"/>
    <property type="match status" value="1"/>
</dbReference>
<dbReference type="RefSeq" id="WP_164349668.1">
    <property type="nucleotide sequence ID" value="NZ_JAAGLQ010000663.1"/>
</dbReference>
<dbReference type="EMBL" id="JAAGLQ010000663">
    <property type="protein sequence ID" value="NEA19999.1"/>
    <property type="molecule type" value="Genomic_DNA"/>
</dbReference>
<dbReference type="Proteomes" id="UP000471293">
    <property type="component" value="Unassembled WGS sequence"/>
</dbReference>
<dbReference type="Pfam" id="PF00069">
    <property type="entry name" value="Pkinase"/>
    <property type="match status" value="1"/>
</dbReference>
<dbReference type="GO" id="GO:0005524">
    <property type="term" value="F:ATP binding"/>
    <property type="evidence" value="ECO:0007669"/>
    <property type="project" value="InterPro"/>
</dbReference>
<dbReference type="PROSITE" id="PS50011">
    <property type="entry name" value="PROTEIN_KINASE_DOM"/>
    <property type="match status" value="1"/>
</dbReference>
<dbReference type="PANTHER" id="PTHR48011:SF4">
    <property type="entry name" value="MITOGEN-ACTIVATED PROTEIN KINASE KINASE KINASE 19"/>
    <property type="match status" value="1"/>
</dbReference>
<evidence type="ECO:0000313" key="2">
    <source>
        <dbReference type="EMBL" id="NEA19999.1"/>
    </source>
</evidence>